<keyword evidence="3" id="KW-0813">Transport</keyword>
<dbReference type="PANTHER" id="PTHR21716">
    <property type="entry name" value="TRANSMEMBRANE PROTEIN"/>
    <property type="match status" value="1"/>
</dbReference>
<evidence type="ECO:0000256" key="1">
    <source>
        <dbReference type="ARBA" id="ARBA00004651"/>
    </source>
</evidence>
<evidence type="ECO:0000256" key="4">
    <source>
        <dbReference type="ARBA" id="ARBA00022475"/>
    </source>
</evidence>
<evidence type="ECO:0000256" key="7">
    <source>
        <dbReference type="ARBA" id="ARBA00023136"/>
    </source>
</evidence>
<comment type="similarity">
    <text evidence="2">Belongs to the autoinducer-2 exporter (AI-2E) (TC 2.A.86) family.</text>
</comment>
<feature type="transmembrane region" description="Helical" evidence="8">
    <location>
        <begin position="91"/>
        <end position="117"/>
    </location>
</feature>
<dbReference type="EMBL" id="CP044222">
    <property type="protein sequence ID" value="QEW07522.1"/>
    <property type="molecule type" value="Genomic_DNA"/>
</dbReference>
<dbReference type="InterPro" id="IPR002549">
    <property type="entry name" value="AI-2E-like"/>
</dbReference>
<dbReference type="Pfam" id="PF01594">
    <property type="entry name" value="AI-2E_transport"/>
    <property type="match status" value="1"/>
</dbReference>
<keyword evidence="4" id="KW-1003">Cell membrane</keyword>
<feature type="transmembrane region" description="Helical" evidence="8">
    <location>
        <begin position="263"/>
        <end position="289"/>
    </location>
</feature>
<keyword evidence="7 8" id="KW-0472">Membrane</keyword>
<keyword evidence="6 8" id="KW-1133">Transmembrane helix</keyword>
<evidence type="ECO:0000256" key="3">
    <source>
        <dbReference type="ARBA" id="ARBA00022448"/>
    </source>
</evidence>
<feature type="transmembrane region" description="Helical" evidence="8">
    <location>
        <begin position="301"/>
        <end position="320"/>
    </location>
</feature>
<proteinExistence type="inferred from homology"/>
<keyword evidence="10" id="KW-1185">Reference proteome</keyword>
<feature type="transmembrane region" description="Helical" evidence="8">
    <location>
        <begin position="340"/>
        <end position="367"/>
    </location>
</feature>
<feature type="transmembrane region" description="Helical" evidence="8">
    <location>
        <begin position="175"/>
        <end position="197"/>
    </location>
</feature>
<evidence type="ECO:0000256" key="2">
    <source>
        <dbReference type="ARBA" id="ARBA00009773"/>
    </source>
</evidence>
<keyword evidence="5 8" id="KW-0812">Transmembrane</keyword>
<gene>
    <name evidence="9" type="ORF">F5I99_14025</name>
</gene>
<evidence type="ECO:0000256" key="5">
    <source>
        <dbReference type="ARBA" id="ARBA00022692"/>
    </source>
</evidence>
<accession>A0A5J6LGN6</accession>
<dbReference type="GO" id="GO:0005886">
    <property type="term" value="C:plasma membrane"/>
    <property type="evidence" value="ECO:0007669"/>
    <property type="project" value="UniProtKB-SubCell"/>
</dbReference>
<dbReference type="Proteomes" id="UP000325606">
    <property type="component" value="Chromosome"/>
</dbReference>
<name>A0A5J6LGN6_9GAMM</name>
<evidence type="ECO:0000256" key="6">
    <source>
        <dbReference type="ARBA" id="ARBA00022989"/>
    </source>
</evidence>
<evidence type="ECO:0000313" key="10">
    <source>
        <dbReference type="Proteomes" id="UP000325606"/>
    </source>
</evidence>
<evidence type="ECO:0000256" key="8">
    <source>
        <dbReference type="SAM" id="Phobius"/>
    </source>
</evidence>
<comment type="subcellular location">
    <subcellularLocation>
        <location evidence="1">Cell membrane</location>
        <topology evidence="1">Multi-pass membrane protein</topology>
    </subcellularLocation>
</comment>
<feature type="transmembrane region" description="Helical" evidence="8">
    <location>
        <begin position="27"/>
        <end position="51"/>
    </location>
</feature>
<feature type="transmembrane region" description="Helical" evidence="8">
    <location>
        <begin position="228"/>
        <end position="251"/>
    </location>
</feature>
<organism evidence="9 10">
    <name type="scientific">Nitrincola iocasae</name>
    <dbReference type="NCBI Taxonomy" id="2614693"/>
    <lineage>
        <taxon>Bacteria</taxon>
        <taxon>Pseudomonadati</taxon>
        <taxon>Pseudomonadota</taxon>
        <taxon>Gammaproteobacteria</taxon>
        <taxon>Oceanospirillales</taxon>
        <taxon>Oceanospirillaceae</taxon>
        <taxon>Nitrincola</taxon>
    </lineage>
</organism>
<dbReference type="RefSeq" id="WP_151057028.1">
    <property type="nucleotide sequence ID" value="NZ_CP044222.1"/>
</dbReference>
<feature type="transmembrane region" description="Helical" evidence="8">
    <location>
        <begin position="57"/>
        <end position="79"/>
    </location>
</feature>
<dbReference type="PANTHER" id="PTHR21716:SF53">
    <property type="entry name" value="PERMEASE PERM-RELATED"/>
    <property type="match status" value="1"/>
</dbReference>
<dbReference type="AlphaFoldDB" id="A0A5J6LGN6"/>
<evidence type="ECO:0000313" key="9">
    <source>
        <dbReference type="EMBL" id="QEW07522.1"/>
    </source>
</evidence>
<reference evidence="9 10" key="1">
    <citation type="submission" date="2019-09" db="EMBL/GenBank/DDBJ databases">
        <title>Nitrincola iocasae sp. nov., a bacterium isolated from the sediment collected at a cold seep field in South China Sea.</title>
        <authorList>
            <person name="Zhang H."/>
            <person name="Wang H."/>
            <person name="Li C."/>
        </authorList>
    </citation>
    <scope>NUCLEOTIDE SEQUENCE [LARGE SCALE GENOMIC DNA]</scope>
    <source>
        <strain evidence="9 10">KXZD1103</strain>
    </source>
</reference>
<dbReference type="KEGG" id="nik:F5I99_14025"/>
<sequence length="385" mass="42374">MPDDINESQVANKNPDKRLFNAVEIRLFRSTAVLFSLVALTTLVGIIVWAFSWLLSIFYNLLLSLSLAGILALVLYPVVEFLERRLRLPHLLAIIIVLLVFFVIIGGLILLLVPILVSQAVQLMKVLPELLASWQSHFSFNFPELSSMISNEMEDSDGEKSEPILPGLEDTGRTIMSYLGLLAGISFVPLFLFFTLLSRGLLREKVSELLSVFHKPTQQKSLYFMDMFVEYVSTFFQGQLIIAVCMGSLYAASFTLIGLEFGVLIGLALGLLNIVPFLGSLIGLLVVLPMAYLQPDGGIELLLLAGLVFAAVQLIESWLLTPKIMANRSGLHPALVVISLFFWGTVLSGIIGMVLAVPLTAFFVAIWSEIKTSLENVLNGRGAKP</sequence>
<dbReference type="GO" id="GO:0055085">
    <property type="term" value="P:transmembrane transport"/>
    <property type="evidence" value="ECO:0007669"/>
    <property type="project" value="TreeGrafter"/>
</dbReference>
<protein>
    <submittedName>
        <fullName evidence="9">AI-2E family transporter</fullName>
    </submittedName>
</protein>